<protein>
    <submittedName>
        <fullName evidence="2">Uncharacterized protein</fullName>
    </submittedName>
</protein>
<evidence type="ECO:0000313" key="2">
    <source>
        <dbReference type="EMBL" id="ADY57337.1"/>
    </source>
</evidence>
<gene>
    <name evidence="2" type="ordered locus">Sgly_3069</name>
</gene>
<dbReference type="eggNOG" id="COG3391">
    <property type="taxonomic scope" value="Bacteria"/>
</dbReference>
<name>F0T0G5_SYNGF</name>
<dbReference type="HOGENOM" id="CLU_831361_0_0_9"/>
<evidence type="ECO:0000256" key="1">
    <source>
        <dbReference type="SAM" id="Phobius"/>
    </source>
</evidence>
<dbReference type="Proteomes" id="UP000007488">
    <property type="component" value="Chromosome"/>
</dbReference>
<dbReference type="AlphaFoldDB" id="F0T0G5"/>
<dbReference type="KEGG" id="sgy:Sgly_3069"/>
<dbReference type="STRING" id="645991.Sgly_3069"/>
<proteinExistence type="predicted"/>
<reference evidence="2 3" key="1">
    <citation type="journal article" date="2011" name="Stand. Genomic Sci.">
        <title>Complete genome sequence of Syntrophobotulus glycolicus type strain (FlGlyR).</title>
        <authorList>
            <person name="Han C."/>
            <person name="Mwirichia R."/>
            <person name="Chertkov O."/>
            <person name="Held B."/>
            <person name="Lapidus A."/>
            <person name="Nolan M."/>
            <person name="Lucas S."/>
            <person name="Hammon N."/>
            <person name="Deshpande S."/>
            <person name="Cheng J.F."/>
            <person name="Tapia R."/>
            <person name="Goodwin L."/>
            <person name="Pitluck S."/>
            <person name="Huntemann M."/>
            <person name="Liolios K."/>
            <person name="Ivanova N."/>
            <person name="Pagani I."/>
            <person name="Mavromatis K."/>
            <person name="Ovchinikova G."/>
            <person name="Pati A."/>
            <person name="Chen A."/>
            <person name="Palaniappan K."/>
            <person name="Land M."/>
            <person name="Hauser L."/>
            <person name="Brambilla E.M."/>
            <person name="Rohde M."/>
            <person name="Spring S."/>
            <person name="Sikorski J."/>
            <person name="Goker M."/>
            <person name="Woyke T."/>
            <person name="Bristow J."/>
            <person name="Eisen J.A."/>
            <person name="Markowitz V."/>
            <person name="Hugenholtz P."/>
            <person name="Kyrpides N.C."/>
            <person name="Klenk H.P."/>
            <person name="Detter J.C."/>
        </authorList>
    </citation>
    <scope>NUCLEOTIDE SEQUENCE [LARGE SCALE GENOMIC DNA]</scope>
    <source>
        <strain evidence="3">DSM 8271 / FlGlyR</strain>
    </source>
</reference>
<dbReference type="RefSeq" id="WP_013626109.1">
    <property type="nucleotide sequence ID" value="NC_015172.1"/>
</dbReference>
<dbReference type="OrthoDB" id="1630871at2"/>
<keyword evidence="1" id="KW-0472">Membrane</keyword>
<reference evidence="3" key="2">
    <citation type="submission" date="2011-02" db="EMBL/GenBank/DDBJ databases">
        <title>The complete genome of Syntrophobotulus glycolicus DSM 8271.</title>
        <authorList>
            <person name="Lucas S."/>
            <person name="Copeland A."/>
            <person name="Lapidus A."/>
            <person name="Bruce D."/>
            <person name="Goodwin L."/>
            <person name="Pitluck S."/>
            <person name="Kyrpides N."/>
            <person name="Mavromatis K."/>
            <person name="Pagani I."/>
            <person name="Ivanova N."/>
            <person name="Mikhailova N."/>
            <person name="Chertkov O."/>
            <person name="Held B."/>
            <person name="Detter J.C."/>
            <person name="Tapia R."/>
            <person name="Han C."/>
            <person name="Land M."/>
            <person name="Hauser L."/>
            <person name="Markowitz V."/>
            <person name="Cheng J.-F."/>
            <person name="Hugenholtz P."/>
            <person name="Woyke T."/>
            <person name="Wu D."/>
            <person name="Spring S."/>
            <person name="Schroeder M."/>
            <person name="Brambilla E."/>
            <person name="Klenk H.-P."/>
            <person name="Eisen J.A."/>
        </authorList>
    </citation>
    <scope>NUCLEOTIDE SEQUENCE [LARGE SCALE GENOMIC DNA]</scope>
    <source>
        <strain evidence="3">DSM 8271 / FlGlyR</strain>
    </source>
</reference>
<keyword evidence="3" id="KW-1185">Reference proteome</keyword>
<dbReference type="SUPFAM" id="SSF82171">
    <property type="entry name" value="DPP6 N-terminal domain-like"/>
    <property type="match status" value="1"/>
</dbReference>
<feature type="transmembrane region" description="Helical" evidence="1">
    <location>
        <begin position="9"/>
        <end position="26"/>
    </location>
</feature>
<dbReference type="EMBL" id="CP002547">
    <property type="protein sequence ID" value="ADY57337.1"/>
    <property type="molecule type" value="Genomic_DNA"/>
</dbReference>
<keyword evidence="1" id="KW-1133">Transmembrane helix</keyword>
<keyword evidence="1" id="KW-0812">Transmembrane</keyword>
<evidence type="ECO:0000313" key="3">
    <source>
        <dbReference type="Proteomes" id="UP000007488"/>
    </source>
</evidence>
<sequence length="327" mass="37393">MSNFFKRIILYLSIGVILTMIPLYYMNNILFSSASPTSTADQENKVSYKLKSSLPAAAAHPYFLYDHQHISYVENGILNIKDLSSDAVVKQLQEDDPIIYAFPLNDRNIIIYFTYDDSQIDIKNYNFDKDEKADQLSINVKNVSKIKHAKYSSLTNLLYLDVETSVNNKTSDKIYKVTIMKNLYPFANNDNIVAMELLSNKDLLIYQDELGNVMINGQAFRHENYTKFKLLGIDGSDTVYLAPVNNPLEVIMLKDDNVLGSKQLTDVNYISTLSQGDHVYLIYKNHVLDLVSGSDYPIDEDIQVLDLYNGYLFYETADRQLKAEKLS</sequence>
<organism evidence="2 3">
    <name type="scientific">Syntrophobotulus glycolicus (strain DSM 8271 / FlGlyR)</name>
    <dbReference type="NCBI Taxonomy" id="645991"/>
    <lineage>
        <taxon>Bacteria</taxon>
        <taxon>Bacillati</taxon>
        <taxon>Bacillota</taxon>
        <taxon>Clostridia</taxon>
        <taxon>Eubacteriales</taxon>
        <taxon>Desulfitobacteriaceae</taxon>
        <taxon>Syntrophobotulus</taxon>
    </lineage>
</organism>
<accession>F0T0G5</accession>